<protein>
    <submittedName>
        <fullName evidence="2">Uncharacterized protein</fullName>
    </submittedName>
</protein>
<dbReference type="EMBL" id="DNAN01000065">
    <property type="protein sequence ID" value="HAW74464.1"/>
    <property type="molecule type" value="Genomic_DNA"/>
</dbReference>
<evidence type="ECO:0000256" key="1">
    <source>
        <dbReference type="SAM" id="MobiDB-lite"/>
    </source>
</evidence>
<reference evidence="2 3" key="1">
    <citation type="journal article" date="2018" name="Nat. Biotechnol.">
        <title>A standardized bacterial taxonomy based on genome phylogeny substantially revises the tree of life.</title>
        <authorList>
            <person name="Parks D.H."/>
            <person name="Chuvochina M."/>
            <person name="Waite D.W."/>
            <person name="Rinke C."/>
            <person name="Skarshewski A."/>
            <person name="Chaumeil P.A."/>
            <person name="Hugenholtz P."/>
        </authorList>
    </citation>
    <scope>NUCLEOTIDE SEQUENCE [LARGE SCALE GENOMIC DNA]</scope>
    <source>
        <strain evidence="2">UBA11978</strain>
    </source>
</reference>
<evidence type="ECO:0000313" key="3">
    <source>
        <dbReference type="Proteomes" id="UP000263517"/>
    </source>
</evidence>
<organism evidence="2 3">
    <name type="scientific">Alteromonas australica</name>
    <dbReference type="NCBI Taxonomy" id="589873"/>
    <lineage>
        <taxon>Bacteria</taxon>
        <taxon>Pseudomonadati</taxon>
        <taxon>Pseudomonadota</taxon>
        <taxon>Gammaproteobacteria</taxon>
        <taxon>Alteromonadales</taxon>
        <taxon>Alteromonadaceae</taxon>
        <taxon>Alteromonas/Salinimonas group</taxon>
        <taxon>Alteromonas</taxon>
    </lineage>
</organism>
<accession>A0A350NZJ7</accession>
<gene>
    <name evidence="2" type="ORF">DCW74_01870</name>
</gene>
<feature type="region of interest" description="Disordered" evidence="1">
    <location>
        <begin position="202"/>
        <end position="233"/>
    </location>
</feature>
<dbReference type="AlphaFoldDB" id="A0A350NZJ7"/>
<feature type="non-terminal residue" evidence="2">
    <location>
        <position position="347"/>
    </location>
</feature>
<feature type="compositionally biased region" description="Basic and acidic residues" evidence="1">
    <location>
        <begin position="218"/>
        <end position="231"/>
    </location>
</feature>
<comment type="caution">
    <text evidence="2">The sequence shown here is derived from an EMBL/GenBank/DDBJ whole genome shotgun (WGS) entry which is preliminary data.</text>
</comment>
<dbReference type="Proteomes" id="UP000263517">
    <property type="component" value="Unassembled WGS sequence"/>
</dbReference>
<sequence>MFREPGLARQAIGILASSRELMNEAQPMRMANGGDVSVPPTPQRDFGEVPNVVRQMPMIGQEEVPYTRQPPDPDYVNALRSESSLYKDIISEFERGKLGQTEYTGMGRLTDTSGAFRIEDVIDDWFEDNPELGESYLSYYNRNRDDPLSERAFKRLLENRYLDSEILGRRGIRGINTSEASTTSPFLFSDFGIEEYFPELSAQRQRQEKQIQSYQSELNERARESRGDTQEPLRMANGGIASVQVPSAFRGLPFSDTSNRDAFLARFENTPQDTVGQRIGNFLGRGVVRQLDTPRQLLQGVYTIPALLSRGIQTGLNTPVSDIASAFGVSAQATPTQATPAPEPAPE</sequence>
<evidence type="ECO:0000313" key="2">
    <source>
        <dbReference type="EMBL" id="HAW74464.1"/>
    </source>
</evidence>
<name>A0A350NZJ7_9ALTE</name>
<proteinExistence type="predicted"/>